<accession>U2ECF0</accession>
<protein>
    <submittedName>
        <fullName evidence="1">Methyltransferase protein</fullName>
    </submittedName>
</protein>
<keyword evidence="1" id="KW-0489">Methyltransferase</keyword>
<evidence type="ECO:0000313" key="1">
    <source>
        <dbReference type="EMBL" id="ERJ12446.1"/>
    </source>
</evidence>
<reference evidence="1 2" key="2">
    <citation type="journal article" date="2013" name="PLoS ONE">
        <title>INDIGO - INtegrated Data Warehouse of MIcrobial GenOmes with Examples from the Red Sea Extremophiles.</title>
        <authorList>
            <person name="Alam I."/>
            <person name="Antunes A."/>
            <person name="Kamau A.A."/>
            <person name="Ba Alawi W."/>
            <person name="Kalkatawi M."/>
            <person name="Stingl U."/>
            <person name="Bajic V.B."/>
        </authorList>
    </citation>
    <scope>NUCLEOTIDE SEQUENCE [LARGE SCALE GENOMIC DNA]</scope>
    <source>
        <strain evidence="1 2">SSD-17B</strain>
    </source>
</reference>
<dbReference type="STRING" id="1033810.HLPCO_001432"/>
<dbReference type="AlphaFoldDB" id="U2ECF0"/>
<name>U2ECF0_9MOLU</name>
<dbReference type="PANTHER" id="PTHR43460">
    <property type="entry name" value="METHYLTRANSFERASE"/>
    <property type="match status" value="1"/>
</dbReference>
<dbReference type="InParanoid" id="U2ECF0"/>
<sequence length="251" mass="29380">MLDTKKLIEMEQKTFTGWDFDYISQRTEKKPLPWDYKTFILNYLKPDDMLLDMGTGGGEFLLSLNHSYNNTCASESYKPNYNLCLNKLKPLGIDVRYFVKDGDIPFSDQVFNMIINRHDSYQPKKVYNSLKDGGVFITQQVGGLNNYLLSQKVLGYPYKDFDQNKWDLEHAVAALEETGFDILFKDEVVSRCKYFDCYTLTYYCKIIQWEFPNFSVDSCLDQLNAINQEIDRNGFVEGQEHRFIIVARKNL</sequence>
<dbReference type="EMBL" id="AFNU02000004">
    <property type="protein sequence ID" value="ERJ12446.1"/>
    <property type="molecule type" value="Genomic_DNA"/>
</dbReference>
<dbReference type="GO" id="GO:0008168">
    <property type="term" value="F:methyltransferase activity"/>
    <property type="evidence" value="ECO:0007669"/>
    <property type="project" value="UniProtKB-KW"/>
</dbReference>
<dbReference type="InterPro" id="IPR029063">
    <property type="entry name" value="SAM-dependent_MTases_sf"/>
</dbReference>
<dbReference type="Proteomes" id="UP000005707">
    <property type="component" value="Unassembled WGS sequence"/>
</dbReference>
<comment type="caution">
    <text evidence="1">The sequence shown here is derived from an EMBL/GenBank/DDBJ whole genome shotgun (WGS) entry which is preliminary data.</text>
</comment>
<proteinExistence type="predicted"/>
<dbReference type="PANTHER" id="PTHR43460:SF1">
    <property type="entry name" value="METHYLTRANSFERASE TYPE 11 DOMAIN-CONTAINING PROTEIN"/>
    <property type="match status" value="1"/>
</dbReference>
<dbReference type="SUPFAM" id="SSF53335">
    <property type="entry name" value="S-adenosyl-L-methionine-dependent methyltransferases"/>
    <property type="match status" value="1"/>
</dbReference>
<keyword evidence="2" id="KW-1185">Reference proteome</keyword>
<keyword evidence="1" id="KW-0808">Transferase</keyword>
<dbReference type="Gene3D" id="3.40.50.150">
    <property type="entry name" value="Vaccinia Virus protein VP39"/>
    <property type="match status" value="1"/>
</dbReference>
<reference evidence="1 2" key="1">
    <citation type="journal article" date="2011" name="J. Bacteriol.">
        <title>Genome sequence of Haloplasma contractile, an unusual contractile bacterium from a deep-sea anoxic brine lake.</title>
        <authorList>
            <person name="Antunes A."/>
            <person name="Alam I."/>
            <person name="El Dorry H."/>
            <person name="Siam R."/>
            <person name="Robertson A."/>
            <person name="Bajic V.B."/>
            <person name="Stingl U."/>
        </authorList>
    </citation>
    <scope>NUCLEOTIDE SEQUENCE [LARGE SCALE GENOMIC DNA]</scope>
    <source>
        <strain evidence="1 2">SSD-17B</strain>
    </source>
</reference>
<dbReference type="GO" id="GO:0032259">
    <property type="term" value="P:methylation"/>
    <property type="evidence" value="ECO:0007669"/>
    <property type="project" value="UniProtKB-KW"/>
</dbReference>
<gene>
    <name evidence="1" type="ORF">HLPCO_001432</name>
</gene>
<dbReference type="RefSeq" id="WP_008824974.1">
    <property type="nucleotide sequence ID" value="NZ_AFNU02000004.1"/>
</dbReference>
<evidence type="ECO:0000313" key="2">
    <source>
        <dbReference type="Proteomes" id="UP000005707"/>
    </source>
</evidence>
<dbReference type="InterPro" id="IPR052939">
    <property type="entry name" value="23S_rRNA_MeTrnsfrase_RlmA"/>
</dbReference>
<dbReference type="eggNOG" id="COG2226">
    <property type="taxonomic scope" value="Bacteria"/>
</dbReference>
<organism evidence="1 2">
    <name type="scientific">Haloplasma contractile SSD-17B</name>
    <dbReference type="NCBI Taxonomy" id="1033810"/>
    <lineage>
        <taxon>Bacteria</taxon>
        <taxon>Bacillati</taxon>
        <taxon>Mycoplasmatota</taxon>
        <taxon>Mollicutes</taxon>
        <taxon>Haloplasmatales</taxon>
        <taxon>Haloplasmataceae</taxon>
        <taxon>Haloplasma</taxon>
    </lineage>
</organism>